<evidence type="ECO:0000313" key="3">
    <source>
        <dbReference type="Proteomes" id="UP000235392"/>
    </source>
</evidence>
<dbReference type="Proteomes" id="UP000235392">
    <property type="component" value="Unassembled WGS sequence"/>
</dbReference>
<reference evidence="2 3" key="1">
    <citation type="submission" date="2017-11" db="EMBL/GenBank/DDBJ databases">
        <title>De novo assembly and phasing of dikaryotic genomes from two isolates of Puccinia coronata f. sp. avenae, the causal agent of oat crown rust.</title>
        <authorList>
            <person name="Miller M.E."/>
            <person name="Zhang Y."/>
            <person name="Omidvar V."/>
            <person name="Sperschneider J."/>
            <person name="Schwessinger B."/>
            <person name="Raley C."/>
            <person name="Palmer J.M."/>
            <person name="Garnica D."/>
            <person name="Upadhyaya N."/>
            <person name="Rathjen J."/>
            <person name="Taylor J.M."/>
            <person name="Park R.F."/>
            <person name="Dodds P.N."/>
            <person name="Hirsch C.D."/>
            <person name="Kianian S.F."/>
            <person name="Figueroa M."/>
        </authorList>
    </citation>
    <scope>NUCLEOTIDE SEQUENCE [LARGE SCALE GENOMIC DNA]</scope>
    <source>
        <strain evidence="2">12SD80</strain>
    </source>
</reference>
<gene>
    <name evidence="2" type="ORF">PCASD_23642</name>
</gene>
<dbReference type="PANTHER" id="PTHR46579:SF2">
    <property type="entry name" value="C2H2-TYPE DOMAIN-CONTAINING PROTEIN"/>
    <property type="match status" value="1"/>
</dbReference>
<evidence type="ECO:0000313" key="2">
    <source>
        <dbReference type="EMBL" id="PLW07026.1"/>
    </source>
</evidence>
<dbReference type="EMBL" id="PGCI01001165">
    <property type="protein sequence ID" value="PLW07026.1"/>
    <property type="molecule type" value="Genomic_DNA"/>
</dbReference>
<sequence length="690" mass="78198">MLVIQLAKRIVYGKNETGLQCRQRPQLAKASRQAVARAGDVSSPAVVLDDSLVDSFATLSVSRIGQPPIQVETHDVSNSEPTVEDMENIPPHYDCTRFHLDFINKNPAVLLINLKTSLFYVTQRISRAASAYLLRLDRQLIEIVTSHGLDESSQPRPLNYSERQTLDSFPVNPAAVIQHLAIDPDLNFLVCCPRCFAMYPLLTAPAQCLHSEFQHPRQPANEFGDQFEDHEINDNRAEGDSSDTDDGHRQACGADLFYEYRGSRRPIRRFAFHDLHSWLARLFSRTGIEDALEETAQNSRSPFNNMAEASDIQHSRSWREFLDPSGQQFTSHSGNIVFAMFTDGINPYGNRQAGKHASVTFIIMTCLSLPVNLRYRPENIFVVGIAPGPKEPSLEQTNWILRPVVEQLKSLWSTGTYLSKTHRHPQGRLVRAALMPFFADLPALRRALGFAGHNARRMCSYCLIEKKDIKNFDTQSWPRRTLADHRYWANQSREAKNPQAKAKILSEHGVRYSVLLELPYWNILEYHVVDAMHNLLLGILKWQCQRFWLMSDVNDEEEPRPVSSRELDELLKDSFKPNNIHEPREASPSPEETEEMVTFGDMLFGSNTDSSDADFVLGNDWDGDWIPHSTGKVVLDKDALTRINQSLKKLHMPSWIGRAIPALGKAQGRRVAKSVHCPTTPCPPGFLGQR</sequence>
<feature type="region of interest" description="Disordered" evidence="1">
    <location>
        <begin position="574"/>
        <end position="594"/>
    </location>
</feature>
<comment type="caution">
    <text evidence="2">The sequence shown here is derived from an EMBL/GenBank/DDBJ whole genome shotgun (WGS) entry which is preliminary data.</text>
</comment>
<evidence type="ECO:0000256" key="1">
    <source>
        <dbReference type="SAM" id="MobiDB-lite"/>
    </source>
</evidence>
<dbReference type="PANTHER" id="PTHR46579">
    <property type="entry name" value="F5/8 TYPE C DOMAIN-CONTAINING PROTEIN-RELATED"/>
    <property type="match status" value="1"/>
</dbReference>
<accession>A0A2N5S1A8</accession>
<name>A0A2N5S1A8_9BASI</name>
<organism evidence="2 3">
    <name type="scientific">Puccinia coronata f. sp. avenae</name>
    <dbReference type="NCBI Taxonomy" id="200324"/>
    <lineage>
        <taxon>Eukaryota</taxon>
        <taxon>Fungi</taxon>
        <taxon>Dikarya</taxon>
        <taxon>Basidiomycota</taxon>
        <taxon>Pucciniomycotina</taxon>
        <taxon>Pucciniomycetes</taxon>
        <taxon>Pucciniales</taxon>
        <taxon>Pucciniaceae</taxon>
        <taxon>Puccinia</taxon>
    </lineage>
</organism>
<feature type="compositionally biased region" description="Basic and acidic residues" evidence="1">
    <location>
        <begin position="574"/>
        <end position="585"/>
    </location>
</feature>
<dbReference type="AlphaFoldDB" id="A0A2N5S1A8"/>
<protein>
    <submittedName>
        <fullName evidence="2">Uncharacterized protein</fullName>
    </submittedName>
</protein>
<dbReference type="Pfam" id="PF02992">
    <property type="entry name" value="Transposase_21"/>
    <property type="match status" value="1"/>
</dbReference>
<proteinExistence type="predicted"/>
<dbReference type="InterPro" id="IPR004242">
    <property type="entry name" value="Transposase_21"/>
</dbReference>